<keyword evidence="1" id="KW-1133">Transmembrane helix</keyword>
<dbReference type="RefSeq" id="WP_349215810.1">
    <property type="nucleotide sequence ID" value="NZ_JBBMFA010000085.1"/>
</dbReference>
<protein>
    <recommendedName>
        <fullName evidence="4">DUF4181 domain-containing protein</fullName>
    </recommendedName>
</protein>
<proteinExistence type="predicted"/>
<dbReference type="EMBL" id="JBBMFA010000085">
    <property type="protein sequence ID" value="MEQ2520320.1"/>
    <property type="molecule type" value="Genomic_DNA"/>
</dbReference>
<evidence type="ECO:0000256" key="1">
    <source>
        <dbReference type="SAM" id="Phobius"/>
    </source>
</evidence>
<accession>A0ABV1GET2</accession>
<organism evidence="2 3">
    <name type="scientific">Ruthenibacterium intestinale</name>
    <dbReference type="NCBI Taxonomy" id="3133163"/>
    <lineage>
        <taxon>Bacteria</taxon>
        <taxon>Bacillati</taxon>
        <taxon>Bacillota</taxon>
        <taxon>Clostridia</taxon>
        <taxon>Eubacteriales</taxon>
        <taxon>Oscillospiraceae</taxon>
        <taxon>Ruthenibacterium</taxon>
    </lineage>
</organism>
<gene>
    <name evidence="2" type="ORF">WMO24_07745</name>
</gene>
<feature type="transmembrane region" description="Helical" evidence="1">
    <location>
        <begin position="135"/>
        <end position="153"/>
    </location>
</feature>
<evidence type="ECO:0008006" key="4">
    <source>
        <dbReference type="Google" id="ProtNLM"/>
    </source>
</evidence>
<evidence type="ECO:0000313" key="2">
    <source>
        <dbReference type="EMBL" id="MEQ2520320.1"/>
    </source>
</evidence>
<keyword evidence="1" id="KW-0812">Transmembrane</keyword>
<feature type="transmembrane region" description="Helical" evidence="1">
    <location>
        <begin position="105"/>
        <end position="123"/>
    </location>
</feature>
<sequence length="155" mass="17422">MKFSPPLAALIIAHGAGRFNVCPDGKRGFTLRRFCGSMKPTSFKFTENFMQRIGRKTMVQASKQKPVQDKRKQQIDAQAKSHSLEYVIAAAQILTILCLFKGNPAWKGSLSLLFFGVAFELFYKNQQYAEKTYRQVGALFLAAGIAFLAWFGVTR</sequence>
<comment type="caution">
    <text evidence="2">The sequence shown here is derived from an EMBL/GenBank/DDBJ whole genome shotgun (WGS) entry which is preliminary data.</text>
</comment>
<evidence type="ECO:0000313" key="3">
    <source>
        <dbReference type="Proteomes" id="UP001477672"/>
    </source>
</evidence>
<keyword evidence="3" id="KW-1185">Reference proteome</keyword>
<reference evidence="2 3" key="1">
    <citation type="submission" date="2024-03" db="EMBL/GenBank/DDBJ databases">
        <title>Human intestinal bacterial collection.</title>
        <authorList>
            <person name="Pauvert C."/>
            <person name="Hitch T.C.A."/>
            <person name="Clavel T."/>
        </authorList>
    </citation>
    <scope>NUCLEOTIDE SEQUENCE [LARGE SCALE GENOMIC DNA]</scope>
    <source>
        <strain evidence="2 3">CLA-JM-H11</strain>
    </source>
</reference>
<dbReference type="Proteomes" id="UP001477672">
    <property type="component" value="Unassembled WGS sequence"/>
</dbReference>
<name>A0ABV1GET2_9FIRM</name>
<keyword evidence="1" id="KW-0472">Membrane</keyword>